<dbReference type="PROSITE" id="PS50860">
    <property type="entry name" value="AA_TRNA_LIGASE_II_ALA"/>
    <property type="match status" value="1"/>
</dbReference>
<dbReference type="InterPro" id="IPR050058">
    <property type="entry name" value="Ala-tRNA_ligase"/>
</dbReference>
<accession>A0A3B1CPV4</accession>
<keyword evidence="12" id="KW-0648">Protein biosynthesis</keyword>
<keyword evidence="14" id="KW-0175">Coiled coil</keyword>
<gene>
    <name evidence="16" type="ORF">MNBD_NITROSPINAE04-2086</name>
</gene>
<evidence type="ECO:0000256" key="9">
    <source>
        <dbReference type="ARBA" id="ARBA00022833"/>
    </source>
</evidence>
<dbReference type="InterPro" id="IPR009000">
    <property type="entry name" value="Transl_B-barrel_sf"/>
</dbReference>
<reference evidence="16" key="1">
    <citation type="submission" date="2018-06" db="EMBL/GenBank/DDBJ databases">
        <authorList>
            <person name="Zhirakovskaya E."/>
        </authorList>
    </citation>
    <scope>NUCLEOTIDE SEQUENCE</scope>
</reference>
<protein>
    <recommendedName>
        <fullName evidence="4">Alanine--tRNA ligase</fullName>
        <ecNumber evidence="3">6.1.1.7</ecNumber>
    </recommendedName>
</protein>
<evidence type="ECO:0000256" key="14">
    <source>
        <dbReference type="SAM" id="Coils"/>
    </source>
</evidence>
<dbReference type="Pfam" id="PF07973">
    <property type="entry name" value="tRNA_SAD"/>
    <property type="match status" value="1"/>
</dbReference>
<dbReference type="Gene3D" id="3.10.310.40">
    <property type="match status" value="1"/>
</dbReference>
<dbReference type="GO" id="GO:0005524">
    <property type="term" value="F:ATP binding"/>
    <property type="evidence" value="ECO:0007669"/>
    <property type="project" value="UniProtKB-KW"/>
</dbReference>
<dbReference type="GO" id="GO:0006419">
    <property type="term" value="P:alanyl-tRNA aminoacylation"/>
    <property type="evidence" value="ECO:0007669"/>
    <property type="project" value="InterPro"/>
</dbReference>
<dbReference type="PANTHER" id="PTHR11777:SF9">
    <property type="entry name" value="ALANINE--TRNA LIGASE, CYTOPLASMIC"/>
    <property type="match status" value="1"/>
</dbReference>
<dbReference type="GO" id="GO:0000049">
    <property type="term" value="F:tRNA binding"/>
    <property type="evidence" value="ECO:0007669"/>
    <property type="project" value="UniProtKB-KW"/>
</dbReference>
<dbReference type="SUPFAM" id="SSF50447">
    <property type="entry name" value="Translation proteins"/>
    <property type="match status" value="1"/>
</dbReference>
<dbReference type="SMART" id="SM00863">
    <property type="entry name" value="tRNA_SAD"/>
    <property type="match status" value="1"/>
</dbReference>
<evidence type="ECO:0000256" key="2">
    <source>
        <dbReference type="ARBA" id="ARBA00008226"/>
    </source>
</evidence>
<dbReference type="Pfam" id="PF01411">
    <property type="entry name" value="tRNA-synt_2c"/>
    <property type="match status" value="1"/>
</dbReference>
<sequence>PFYAESGGQVSDRGTLFNDSFHASVSHVRNPDGAHWLHKVKVDTGTVRTGDKVTASVDTERRDNIRRNHSATHLLHSALQKALGAHVKQAGSLVDANRLRFDYAHFTAPDARDIERIESLVNVKIMENNRIVTIEKNFEEAVKEGATALFGEKYGDKVRVVTMGDFSTELCGGTHAKATGDIGLFKIVSEGGVSAGVRRIEAVTGENALDFVRKQGDELKTISDLMKSPVAELSGKVKKQIDRLKELEKENRKLKEKLMSGKAIQGSAEIEFPAFQVEASGVVYKIVTKQIDDADAGMLRGFIDDQKNRIGSGVVVAGSRQGDKALIAVGVTDDLTKNIQAGKIIKQVAAIVGGGGGGRPDFAQAGGKNPEKLKDALETAPSIIEKLLNG</sequence>
<dbReference type="InterPro" id="IPR018163">
    <property type="entry name" value="Thr/Ala-tRNA-synth_IIc_edit"/>
</dbReference>
<keyword evidence="5" id="KW-0820">tRNA-binding</keyword>
<dbReference type="GO" id="GO:0004813">
    <property type="term" value="F:alanine-tRNA ligase activity"/>
    <property type="evidence" value="ECO:0007669"/>
    <property type="project" value="UniProtKB-EC"/>
</dbReference>
<dbReference type="Gene3D" id="3.30.54.20">
    <property type="match status" value="1"/>
</dbReference>
<keyword evidence="11" id="KW-0694">RNA-binding</keyword>
<dbReference type="EC" id="6.1.1.7" evidence="3"/>
<dbReference type="Pfam" id="PF02272">
    <property type="entry name" value="DHHA1"/>
    <property type="match status" value="1"/>
</dbReference>
<name>A0A3B1CPV4_9ZZZZ</name>
<evidence type="ECO:0000313" key="16">
    <source>
        <dbReference type="EMBL" id="VAX26028.1"/>
    </source>
</evidence>
<evidence type="ECO:0000259" key="15">
    <source>
        <dbReference type="PROSITE" id="PS50860"/>
    </source>
</evidence>
<dbReference type="InterPro" id="IPR018165">
    <property type="entry name" value="Ala-tRNA-synth_IIc_core"/>
</dbReference>
<comment type="similarity">
    <text evidence="2">Belongs to the class-II aminoacyl-tRNA synthetase family.</text>
</comment>
<comment type="cofactor">
    <cofactor evidence="1">
        <name>Zn(2+)</name>
        <dbReference type="ChEBI" id="CHEBI:29105"/>
    </cofactor>
</comment>
<dbReference type="PANTHER" id="PTHR11777">
    <property type="entry name" value="ALANYL-TRNA SYNTHETASE"/>
    <property type="match status" value="1"/>
</dbReference>
<dbReference type="Gene3D" id="3.30.980.10">
    <property type="entry name" value="Threonyl-trna Synthetase, Chain A, domain 2"/>
    <property type="match status" value="1"/>
</dbReference>
<evidence type="ECO:0000256" key="11">
    <source>
        <dbReference type="ARBA" id="ARBA00022884"/>
    </source>
</evidence>
<feature type="coiled-coil region" evidence="14">
    <location>
        <begin position="230"/>
        <end position="264"/>
    </location>
</feature>
<dbReference type="SUPFAM" id="SSF55186">
    <property type="entry name" value="ThrRS/AlaRS common domain"/>
    <property type="match status" value="1"/>
</dbReference>
<evidence type="ECO:0000256" key="8">
    <source>
        <dbReference type="ARBA" id="ARBA00022741"/>
    </source>
</evidence>
<dbReference type="EMBL" id="UOGA01000323">
    <property type="protein sequence ID" value="VAX26028.1"/>
    <property type="molecule type" value="Genomic_DNA"/>
</dbReference>
<dbReference type="AlphaFoldDB" id="A0A3B1CPV4"/>
<evidence type="ECO:0000256" key="5">
    <source>
        <dbReference type="ARBA" id="ARBA00022555"/>
    </source>
</evidence>
<proteinExistence type="inferred from homology"/>
<dbReference type="InterPro" id="IPR003156">
    <property type="entry name" value="DHHA1_dom"/>
</dbReference>
<feature type="non-terminal residue" evidence="16">
    <location>
        <position position="1"/>
    </location>
</feature>
<evidence type="ECO:0000256" key="13">
    <source>
        <dbReference type="ARBA" id="ARBA00023146"/>
    </source>
</evidence>
<dbReference type="FunFam" id="3.30.54.20:FF:000001">
    <property type="entry name" value="Alanine--tRNA ligase"/>
    <property type="match status" value="1"/>
</dbReference>
<keyword evidence="13 16" id="KW-0030">Aminoacyl-tRNA synthetase</keyword>
<evidence type="ECO:0000256" key="3">
    <source>
        <dbReference type="ARBA" id="ARBA00013168"/>
    </source>
</evidence>
<feature type="domain" description="Alanyl-transfer RNA synthetases family profile" evidence="15">
    <location>
        <begin position="1"/>
        <end position="214"/>
    </location>
</feature>
<dbReference type="InterPro" id="IPR012947">
    <property type="entry name" value="tRNA_SAD"/>
</dbReference>
<keyword evidence="10" id="KW-0067">ATP-binding</keyword>
<dbReference type="GO" id="GO:0002161">
    <property type="term" value="F:aminoacyl-tRNA deacylase activity"/>
    <property type="evidence" value="ECO:0007669"/>
    <property type="project" value="TreeGrafter"/>
</dbReference>
<dbReference type="GO" id="GO:0046872">
    <property type="term" value="F:metal ion binding"/>
    <property type="evidence" value="ECO:0007669"/>
    <property type="project" value="UniProtKB-KW"/>
</dbReference>
<dbReference type="GO" id="GO:0005829">
    <property type="term" value="C:cytosol"/>
    <property type="evidence" value="ECO:0007669"/>
    <property type="project" value="TreeGrafter"/>
</dbReference>
<organism evidence="16">
    <name type="scientific">hydrothermal vent metagenome</name>
    <dbReference type="NCBI Taxonomy" id="652676"/>
    <lineage>
        <taxon>unclassified sequences</taxon>
        <taxon>metagenomes</taxon>
        <taxon>ecological metagenomes</taxon>
    </lineage>
</organism>
<keyword evidence="6 16" id="KW-0436">Ligase</keyword>
<evidence type="ECO:0000256" key="1">
    <source>
        <dbReference type="ARBA" id="ARBA00001947"/>
    </source>
</evidence>
<evidence type="ECO:0000256" key="7">
    <source>
        <dbReference type="ARBA" id="ARBA00022723"/>
    </source>
</evidence>
<keyword evidence="9" id="KW-0862">Zinc</keyword>
<keyword evidence="7" id="KW-0479">Metal-binding</keyword>
<dbReference type="Gene3D" id="2.40.30.130">
    <property type="match status" value="1"/>
</dbReference>
<evidence type="ECO:0000256" key="6">
    <source>
        <dbReference type="ARBA" id="ARBA00022598"/>
    </source>
</evidence>
<dbReference type="InterPro" id="IPR018164">
    <property type="entry name" value="Ala-tRNA-synth_IIc_N"/>
</dbReference>
<dbReference type="Gene3D" id="6.10.250.550">
    <property type="match status" value="1"/>
</dbReference>
<evidence type="ECO:0000256" key="4">
    <source>
        <dbReference type="ARBA" id="ARBA00017959"/>
    </source>
</evidence>
<evidence type="ECO:0000256" key="10">
    <source>
        <dbReference type="ARBA" id="ARBA00022840"/>
    </source>
</evidence>
<evidence type="ECO:0000256" key="12">
    <source>
        <dbReference type="ARBA" id="ARBA00022917"/>
    </source>
</evidence>
<dbReference type="FunFam" id="3.10.310.40:FF:000001">
    <property type="entry name" value="Alanine--tRNA ligase"/>
    <property type="match status" value="1"/>
</dbReference>
<keyword evidence="8" id="KW-0547">Nucleotide-binding</keyword>
<dbReference type="FunFam" id="3.30.980.10:FF:000004">
    <property type="entry name" value="Alanine--tRNA ligase, cytoplasmic"/>
    <property type="match status" value="1"/>
</dbReference>